<dbReference type="EMBL" id="FNDX01000023">
    <property type="protein sequence ID" value="SDJ75930.1"/>
    <property type="molecule type" value="Genomic_DNA"/>
</dbReference>
<dbReference type="AlphaFoldDB" id="A0A1G8WEH6"/>
<accession>A0A1G8WEH6</accession>
<dbReference type="PANTHER" id="PTHR38664">
    <property type="entry name" value="SLR0058 PROTEIN"/>
    <property type="match status" value="1"/>
</dbReference>
<proteinExistence type="predicted"/>
<organism evidence="2 3">
    <name type="scientific">Paenibacillus typhae</name>
    <dbReference type="NCBI Taxonomy" id="1174501"/>
    <lineage>
        <taxon>Bacteria</taxon>
        <taxon>Bacillati</taxon>
        <taxon>Bacillota</taxon>
        <taxon>Bacilli</taxon>
        <taxon>Bacillales</taxon>
        <taxon>Paenibacillaceae</taxon>
        <taxon>Paenibacillus</taxon>
    </lineage>
</organism>
<name>A0A1G8WEH6_9BACL</name>
<evidence type="ECO:0000313" key="2">
    <source>
        <dbReference type="EMBL" id="SDJ75930.1"/>
    </source>
</evidence>
<dbReference type="NCBIfam" id="NF047773">
    <property type="entry name" value="phas_rel_Lepto"/>
    <property type="match status" value="1"/>
</dbReference>
<dbReference type="Proteomes" id="UP000199050">
    <property type="component" value="Unassembled WGS sequence"/>
</dbReference>
<keyword evidence="3" id="KW-1185">Reference proteome</keyword>
<evidence type="ECO:0000313" key="3">
    <source>
        <dbReference type="Proteomes" id="UP000199050"/>
    </source>
</evidence>
<dbReference type="InterPro" id="IPR008769">
    <property type="entry name" value="PhaF_PhaI"/>
</dbReference>
<sequence length="128" mass="13851">MSDLFKKAISLGVGLTIVSKEKVEKVVDELVKRGELAPTESRALIDRLVERGEEERGAFKTAVQEQVQRVLKDLKVPVQSDIAGLEARIAVLERRVAELEGPSADAAPAPVSDSPGSTEDLITDTRTD</sequence>
<gene>
    <name evidence="2" type="ORF">SAMN05216192_12374</name>
</gene>
<evidence type="ECO:0000256" key="1">
    <source>
        <dbReference type="SAM" id="MobiDB-lite"/>
    </source>
</evidence>
<protein>
    <submittedName>
        <fullName evidence="2">Polyhydroxyalkanoate synthesis regulator phasin</fullName>
    </submittedName>
</protein>
<dbReference type="RefSeq" id="WP_244157756.1">
    <property type="nucleotide sequence ID" value="NZ_CBCSKY010000023.1"/>
</dbReference>
<feature type="compositionally biased region" description="Low complexity" evidence="1">
    <location>
        <begin position="101"/>
        <end position="117"/>
    </location>
</feature>
<dbReference type="STRING" id="1174501.SAMN05216192_12374"/>
<dbReference type="PANTHER" id="PTHR38664:SF1">
    <property type="entry name" value="SLR0058 PROTEIN"/>
    <property type="match status" value="1"/>
</dbReference>
<feature type="region of interest" description="Disordered" evidence="1">
    <location>
        <begin position="100"/>
        <end position="128"/>
    </location>
</feature>
<reference evidence="3" key="1">
    <citation type="submission" date="2016-10" db="EMBL/GenBank/DDBJ databases">
        <authorList>
            <person name="Varghese N."/>
            <person name="Submissions S."/>
        </authorList>
    </citation>
    <scope>NUCLEOTIDE SEQUENCE [LARGE SCALE GENOMIC DNA]</scope>
    <source>
        <strain evidence="3">CGMCC 1.11012</strain>
    </source>
</reference>